<feature type="transmembrane region" description="Helical" evidence="5">
    <location>
        <begin position="12"/>
        <end position="32"/>
    </location>
</feature>
<feature type="transmembrane region" description="Helical" evidence="5">
    <location>
        <begin position="382"/>
        <end position="406"/>
    </location>
</feature>
<protein>
    <submittedName>
        <fullName evidence="7">O-antigen ligase</fullName>
    </submittedName>
</protein>
<feature type="transmembrane region" description="Helical" evidence="5">
    <location>
        <begin position="70"/>
        <end position="88"/>
    </location>
</feature>
<feature type="transmembrane region" description="Helical" evidence="5">
    <location>
        <begin position="38"/>
        <end position="58"/>
    </location>
</feature>
<dbReference type="EMBL" id="FQWD01000001">
    <property type="protein sequence ID" value="SHF82607.1"/>
    <property type="molecule type" value="Genomic_DNA"/>
</dbReference>
<reference evidence="8" key="1">
    <citation type="submission" date="2016-11" db="EMBL/GenBank/DDBJ databases">
        <authorList>
            <person name="Varghese N."/>
            <person name="Submissions S."/>
        </authorList>
    </citation>
    <scope>NUCLEOTIDE SEQUENCE [LARGE SCALE GENOMIC DNA]</scope>
    <source>
        <strain evidence="8">CGMCC 1.8995</strain>
    </source>
</reference>
<feature type="transmembrane region" description="Helical" evidence="5">
    <location>
        <begin position="413"/>
        <end position="431"/>
    </location>
</feature>
<evidence type="ECO:0000256" key="3">
    <source>
        <dbReference type="ARBA" id="ARBA00022989"/>
    </source>
</evidence>
<keyword evidence="4 5" id="KW-0472">Membrane</keyword>
<feature type="transmembrane region" description="Helical" evidence="5">
    <location>
        <begin position="233"/>
        <end position="257"/>
    </location>
</feature>
<keyword evidence="2 5" id="KW-0812">Transmembrane</keyword>
<dbReference type="InterPro" id="IPR007016">
    <property type="entry name" value="O-antigen_ligase-rel_domated"/>
</dbReference>
<evidence type="ECO:0000256" key="2">
    <source>
        <dbReference type="ARBA" id="ARBA00022692"/>
    </source>
</evidence>
<dbReference type="OrthoDB" id="9783389at2"/>
<accession>A0A1M5ETT1</accession>
<dbReference type="GO" id="GO:0016020">
    <property type="term" value="C:membrane"/>
    <property type="evidence" value="ECO:0007669"/>
    <property type="project" value="UniProtKB-SubCell"/>
</dbReference>
<dbReference type="GO" id="GO:0016874">
    <property type="term" value="F:ligase activity"/>
    <property type="evidence" value="ECO:0007669"/>
    <property type="project" value="UniProtKB-KW"/>
</dbReference>
<keyword evidence="3 5" id="KW-1133">Transmembrane helix</keyword>
<evidence type="ECO:0000259" key="6">
    <source>
        <dbReference type="Pfam" id="PF04932"/>
    </source>
</evidence>
<keyword evidence="7" id="KW-0436">Ligase</keyword>
<feature type="transmembrane region" description="Helical" evidence="5">
    <location>
        <begin position="289"/>
        <end position="311"/>
    </location>
</feature>
<dbReference type="AlphaFoldDB" id="A0A1M5ETT1"/>
<sequence>MLSSIKHIKSENGSAIFLLLLLAYLAILPLPLGGQLDWARNAGQLALYIITLVYGLTYWPHIQRVIRTHWLPLVLFFSVLVWIVLQWLPLPIQIVNVLSPETGEAYADAGLSFGSLSLDKPATFEALLKATSYFCIFLLGLALFQNEKALLVALLFLVIAGTYNAFYGAFEILSGQDFSVVHNEENGHRASGTFVYHNHFANFLLLCLSAGLGYFIATLSHRVFPSKRAYIKALFFSVLETKSTVRLCLTIMVIALVMSHSRMGNTAFFVSLCSVSILYMLFGKNVPTSFKVLVVSMLIIDVFVVSAWFGLEEVAQRLEATSLDTENRDEVLIDGLKMLENFPLTGAGAGSFEYAWTTYLSENIRGRYTQAHNDYLQFAIEYGIPVLVLLGVFIVHALYTTTTVLFKTTDKRIAGAAAASLMATLGMLMHMSVDLPLVLPAISSYFVLLLAIGYGAFSIEKQKAIQAQ</sequence>
<evidence type="ECO:0000256" key="1">
    <source>
        <dbReference type="ARBA" id="ARBA00004141"/>
    </source>
</evidence>
<organism evidence="7 8">
    <name type="scientific">Marisediminitalea aggregata</name>
    <dbReference type="NCBI Taxonomy" id="634436"/>
    <lineage>
        <taxon>Bacteria</taxon>
        <taxon>Pseudomonadati</taxon>
        <taxon>Pseudomonadota</taxon>
        <taxon>Gammaproteobacteria</taxon>
        <taxon>Alteromonadales</taxon>
        <taxon>Alteromonadaceae</taxon>
        <taxon>Marisediminitalea</taxon>
    </lineage>
</organism>
<keyword evidence="8" id="KW-1185">Reference proteome</keyword>
<dbReference type="Proteomes" id="UP000184520">
    <property type="component" value="Unassembled WGS sequence"/>
</dbReference>
<feature type="transmembrane region" description="Helical" evidence="5">
    <location>
        <begin position="437"/>
        <end position="457"/>
    </location>
</feature>
<dbReference type="PANTHER" id="PTHR37422">
    <property type="entry name" value="TEICHURONIC ACID BIOSYNTHESIS PROTEIN TUAE"/>
    <property type="match status" value="1"/>
</dbReference>
<dbReference type="InterPro" id="IPR051533">
    <property type="entry name" value="WaaL-like"/>
</dbReference>
<comment type="subcellular location">
    <subcellularLocation>
        <location evidence="1">Membrane</location>
        <topology evidence="1">Multi-pass membrane protein</topology>
    </subcellularLocation>
</comment>
<dbReference type="RefSeq" id="WP_073317393.1">
    <property type="nucleotide sequence ID" value="NZ_FQWD01000001.1"/>
</dbReference>
<feature type="transmembrane region" description="Helical" evidence="5">
    <location>
        <begin position="151"/>
        <end position="170"/>
    </location>
</feature>
<evidence type="ECO:0000313" key="8">
    <source>
        <dbReference type="Proteomes" id="UP000184520"/>
    </source>
</evidence>
<feature type="transmembrane region" description="Helical" evidence="5">
    <location>
        <begin position="126"/>
        <end position="144"/>
    </location>
</feature>
<feature type="domain" description="O-antigen ligase-related" evidence="6">
    <location>
        <begin position="249"/>
        <end position="390"/>
    </location>
</feature>
<feature type="transmembrane region" description="Helical" evidence="5">
    <location>
        <begin position="263"/>
        <end position="282"/>
    </location>
</feature>
<name>A0A1M5ETT1_9ALTE</name>
<gene>
    <name evidence="7" type="ORF">SAMN05216361_0537</name>
</gene>
<dbReference type="Pfam" id="PF04932">
    <property type="entry name" value="Wzy_C"/>
    <property type="match status" value="1"/>
</dbReference>
<evidence type="ECO:0000256" key="5">
    <source>
        <dbReference type="SAM" id="Phobius"/>
    </source>
</evidence>
<dbReference type="STRING" id="634436.SAMN05216361_0537"/>
<proteinExistence type="predicted"/>
<evidence type="ECO:0000256" key="4">
    <source>
        <dbReference type="ARBA" id="ARBA00023136"/>
    </source>
</evidence>
<dbReference type="PANTHER" id="PTHR37422:SF13">
    <property type="entry name" value="LIPOPOLYSACCHARIDE BIOSYNTHESIS PROTEIN PA4999-RELATED"/>
    <property type="match status" value="1"/>
</dbReference>
<evidence type="ECO:0000313" key="7">
    <source>
        <dbReference type="EMBL" id="SHF82607.1"/>
    </source>
</evidence>
<feature type="transmembrane region" description="Helical" evidence="5">
    <location>
        <begin position="200"/>
        <end position="221"/>
    </location>
</feature>